<organism evidence="2 3">
    <name type="scientific">Tetrabaena socialis</name>
    <dbReference type="NCBI Taxonomy" id="47790"/>
    <lineage>
        <taxon>Eukaryota</taxon>
        <taxon>Viridiplantae</taxon>
        <taxon>Chlorophyta</taxon>
        <taxon>core chlorophytes</taxon>
        <taxon>Chlorophyceae</taxon>
        <taxon>CS clade</taxon>
        <taxon>Chlamydomonadales</taxon>
        <taxon>Tetrabaenaceae</taxon>
        <taxon>Tetrabaena</taxon>
    </lineage>
</organism>
<evidence type="ECO:0000256" key="1">
    <source>
        <dbReference type="SAM" id="MobiDB-lite"/>
    </source>
</evidence>
<accession>A0A2J8AHI6</accession>
<evidence type="ECO:0000313" key="3">
    <source>
        <dbReference type="Proteomes" id="UP000236333"/>
    </source>
</evidence>
<name>A0A2J8AHI6_9CHLO</name>
<keyword evidence="3" id="KW-1185">Reference proteome</keyword>
<gene>
    <name evidence="2" type="ORF">TSOC_001133</name>
</gene>
<dbReference type="AlphaFoldDB" id="A0A2J8AHI6"/>
<feature type="region of interest" description="Disordered" evidence="1">
    <location>
        <begin position="144"/>
        <end position="166"/>
    </location>
</feature>
<dbReference type="EMBL" id="PGGS01000017">
    <property type="protein sequence ID" value="PNH11982.1"/>
    <property type="molecule type" value="Genomic_DNA"/>
</dbReference>
<protein>
    <submittedName>
        <fullName evidence="2">Uncharacterized protein</fullName>
    </submittedName>
</protein>
<proteinExistence type="predicted"/>
<feature type="region of interest" description="Disordered" evidence="1">
    <location>
        <begin position="333"/>
        <end position="394"/>
    </location>
</feature>
<feature type="non-terminal residue" evidence="2">
    <location>
        <position position="441"/>
    </location>
</feature>
<evidence type="ECO:0000313" key="2">
    <source>
        <dbReference type="EMBL" id="PNH11982.1"/>
    </source>
</evidence>
<dbReference type="Proteomes" id="UP000236333">
    <property type="component" value="Unassembled WGS sequence"/>
</dbReference>
<sequence>MQERRRAARISKNRPLACELKRSFIEAWAKDVTAGALHEGDVECDQNRPRTSPAAAQLPINYSSVVEMLRRPPLVPDTATAAAAGVVAEPGARIQQSGSAAPTTAVAARAEEASQPTAGLHHAGLSITPASLLHPRFNPADATTIIGGDSDDEEAASPSAVLETEEDGGMTAAFEAVLFGRPADTASTGKLSAGGDALVWPSAAGSNLQGDVERRLHAVESALSGVLLQEDAPLLRMELRKVQEDNAKLRQELGSFSTHASTLLTQLQAQVQQVLLASSSNASGPAAAAPPQPYQRQQLPHTGVTGAFASATSPGSGQDFGLGRVAAPQQLPQQPHHTSFMNGLPQQVGLRPTSSPPRIFADIAGPSLQSPYPLRRDGVGSGGDGEANHPASVPHPILLSNIEDEELALPSFATFRRSTGVAAYTSARPTAGAHVPMALND</sequence>
<dbReference type="OrthoDB" id="546393at2759"/>
<feature type="compositionally biased region" description="Polar residues" evidence="1">
    <location>
        <begin position="336"/>
        <end position="345"/>
    </location>
</feature>
<comment type="caution">
    <text evidence="2">The sequence shown here is derived from an EMBL/GenBank/DDBJ whole genome shotgun (WGS) entry which is preliminary data.</text>
</comment>
<reference evidence="2 3" key="1">
    <citation type="journal article" date="2017" name="Mol. Biol. Evol.">
        <title>The 4-celled Tetrabaena socialis nuclear genome reveals the essential components for genetic control of cell number at the origin of multicellularity in the volvocine lineage.</title>
        <authorList>
            <person name="Featherston J."/>
            <person name="Arakaki Y."/>
            <person name="Hanschen E.R."/>
            <person name="Ferris P.J."/>
            <person name="Michod R.E."/>
            <person name="Olson B.J.S.C."/>
            <person name="Nozaki H."/>
            <person name="Durand P.M."/>
        </authorList>
    </citation>
    <scope>NUCLEOTIDE SEQUENCE [LARGE SCALE GENOMIC DNA]</scope>
    <source>
        <strain evidence="2 3">NIES-571</strain>
    </source>
</reference>